<dbReference type="GO" id="GO:0016301">
    <property type="term" value="F:kinase activity"/>
    <property type="evidence" value="ECO:0007669"/>
    <property type="project" value="UniProtKB-KW"/>
</dbReference>
<feature type="transmembrane region" description="Helical" evidence="10">
    <location>
        <begin position="6"/>
        <end position="23"/>
    </location>
</feature>
<dbReference type="InterPro" id="IPR050482">
    <property type="entry name" value="Sensor_HK_TwoCompSys"/>
</dbReference>
<evidence type="ECO:0000256" key="8">
    <source>
        <dbReference type="ARBA" id="ARBA00023012"/>
    </source>
</evidence>
<feature type="transmembrane region" description="Helical" evidence="10">
    <location>
        <begin position="92"/>
        <end position="120"/>
    </location>
</feature>
<dbReference type="PANTHER" id="PTHR24421:SF10">
    <property type="entry name" value="NITRATE_NITRITE SENSOR PROTEIN NARQ"/>
    <property type="match status" value="1"/>
</dbReference>
<dbReference type="PANTHER" id="PTHR24421">
    <property type="entry name" value="NITRATE/NITRITE SENSOR PROTEIN NARX-RELATED"/>
    <property type="match status" value="1"/>
</dbReference>
<evidence type="ECO:0000256" key="3">
    <source>
        <dbReference type="ARBA" id="ARBA00022553"/>
    </source>
</evidence>
<proteinExistence type="predicted"/>
<dbReference type="Proteomes" id="UP000831495">
    <property type="component" value="Chromosome"/>
</dbReference>
<dbReference type="EC" id="2.7.13.3" evidence="2"/>
<organism evidence="12 13">
    <name type="scientific">Bombilactobacillus folatiphilus</name>
    <dbReference type="NCBI Taxonomy" id="2923362"/>
    <lineage>
        <taxon>Bacteria</taxon>
        <taxon>Bacillati</taxon>
        <taxon>Bacillota</taxon>
        <taxon>Bacilli</taxon>
        <taxon>Lactobacillales</taxon>
        <taxon>Lactobacillaceae</taxon>
        <taxon>Bombilactobacillus</taxon>
    </lineage>
</organism>
<keyword evidence="8" id="KW-0902">Two-component regulatory system</keyword>
<keyword evidence="10" id="KW-1133">Transmembrane helix</keyword>
<accession>A0ABY4PAF2</accession>
<keyword evidence="7" id="KW-0067">ATP-binding</keyword>
<dbReference type="Pfam" id="PF07730">
    <property type="entry name" value="HisKA_3"/>
    <property type="match status" value="1"/>
</dbReference>
<reference evidence="12" key="1">
    <citation type="journal article" date="2022" name="Int. J. Syst. Evol. Microbiol.">
        <title>Apilactobacillus apisilvae sp. nov., Nicolia spurrieriana gen. nov. sp. nov., Bombilactobacillus folatiphilus sp. nov. and Bombilactobacillus thymidiniphilus sp. nov., four new lactic acid bacterial isolates from stingless bees Tetragonula carbonaria and Austroplebeia australis.</title>
        <authorList>
            <person name="Oliphant S.A."/>
            <person name="Watson-Haigh N.S."/>
            <person name="Sumby K.M."/>
            <person name="Gardner J."/>
            <person name="Groom S."/>
            <person name="Jiranek V."/>
        </authorList>
    </citation>
    <scope>NUCLEOTIDE SEQUENCE</scope>
    <source>
        <strain evidence="12">SG4_D2</strain>
    </source>
</reference>
<evidence type="ECO:0000256" key="9">
    <source>
        <dbReference type="SAM" id="Coils"/>
    </source>
</evidence>
<evidence type="ECO:0000256" key="6">
    <source>
        <dbReference type="ARBA" id="ARBA00022777"/>
    </source>
</evidence>
<dbReference type="InterPro" id="IPR011712">
    <property type="entry name" value="Sig_transdc_His_kin_sub3_dim/P"/>
</dbReference>
<name>A0ABY4PAF2_9LACO</name>
<keyword evidence="10" id="KW-0812">Transmembrane</keyword>
<evidence type="ECO:0000313" key="12">
    <source>
        <dbReference type="EMBL" id="UQS82658.1"/>
    </source>
</evidence>
<evidence type="ECO:0000313" key="13">
    <source>
        <dbReference type="Proteomes" id="UP000831495"/>
    </source>
</evidence>
<evidence type="ECO:0000259" key="11">
    <source>
        <dbReference type="Pfam" id="PF07730"/>
    </source>
</evidence>
<dbReference type="InterPro" id="IPR036890">
    <property type="entry name" value="HATPase_C_sf"/>
</dbReference>
<evidence type="ECO:0000256" key="2">
    <source>
        <dbReference type="ARBA" id="ARBA00012438"/>
    </source>
</evidence>
<comment type="catalytic activity">
    <reaction evidence="1">
        <text>ATP + protein L-histidine = ADP + protein N-phospho-L-histidine.</text>
        <dbReference type="EC" id="2.7.13.3"/>
    </reaction>
</comment>
<feature type="domain" description="Signal transduction histidine kinase subgroup 3 dimerisation and phosphoacceptor" evidence="11">
    <location>
        <begin position="172"/>
        <end position="235"/>
    </location>
</feature>
<evidence type="ECO:0000256" key="10">
    <source>
        <dbReference type="SAM" id="Phobius"/>
    </source>
</evidence>
<keyword evidence="9" id="KW-0175">Coiled coil</keyword>
<keyword evidence="10" id="KW-0472">Membrane</keyword>
<dbReference type="SUPFAM" id="SSF55874">
    <property type="entry name" value="ATPase domain of HSP90 chaperone/DNA topoisomerase II/histidine kinase"/>
    <property type="match status" value="1"/>
</dbReference>
<keyword evidence="5" id="KW-0547">Nucleotide-binding</keyword>
<gene>
    <name evidence="12" type="ORF">MOO45_03160</name>
</gene>
<dbReference type="EMBL" id="CP093366">
    <property type="protein sequence ID" value="UQS82658.1"/>
    <property type="molecule type" value="Genomic_DNA"/>
</dbReference>
<keyword evidence="3" id="KW-0597">Phosphoprotein</keyword>
<evidence type="ECO:0000256" key="7">
    <source>
        <dbReference type="ARBA" id="ARBA00022840"/>
    </source>
</evidence>
<sequence length="358" mass="41038">MNKSRAFNQVFIIGGVCFILFFQQPLQPTAVMYPLISLLCSSLIMLPLKNWQYYLPLGILSILGSWHLKFWYFSPLILAMTLFKQPPISRKLVFILILMPTLIHWQWQTILIVGLNWLVLEMTTLNGKIKHLKRQILQLQDDSFEQQRQLTQQNLALTKASQTQLQLQIANERNRIARDIHDNVGHLLSSSILQVGALSALNQEPVVNESLTNLQITLNQALNSIRTNVHQLQQKAMTLSDGLTLLSKNFQFCPIKIQGTIFQLDEQSTQALLAVIKETLTNIIKHTNAKQVVLNFQNLLGFYRLQIKNDGANDNYQIGMGLTDMMERITEIGGQIHFHVHQHQFLITIILMKEQVHG</sequence>
<evidence type="ECO:0000256" key="1">
    <source>
        <dbReference type="ARBA" id="ARBA00000085"/>
    </source>
</evidence>
<keyword evidence="4" id="KW-0808">Transferase</keyword>
<dbReference type="Gene3D" id="3.30.565.10">
    <property type="entry name" value="Histidine kinase-like ATPase, C-terminal domain"/>
    <property type="match status" value="1"/>
</dbReference>
<feature type="transmembrane region" description="Helical" evidence="10">
    <location>
        <begin position="54"/>
        <end position="72"/>
    </location>
</feature>
<keyword evidence="6 12" id="KW-0418">Kinase</keyword>
<feature type="coiled-coil region" evidence="9">
    <location>
        <begin position="122"/>
        <end position="149"/>
    </location>
</feature>
<evidence type="ECO:0000256" key="4">
    <source>
        <dbReference type="ARBA" id="ARBA00022679"/>
    </source>
</evidence>
<dbReference type="RefSeq" id="WP_249514936.1">
    <property type="nucleotide sequence ID" value="NZ_CP093366.1"/>
</dbReference>
<protein>
    <recommendedName>
        <fullName evidence="2">histidine kinase</fullName>
        <ecNumber evidence="2">2.7.13.3</ecNumber>
    </recommendedName>
</protein>
<evidence type="ECO:0000256" key="5">
    <source>
        <dbReference type="ARBA" id="ARBA00022741"/>
    </source>
</evidence>
<keyword evidence="13" id="KW-1185">Reference proteome</keyword>
<dbReference type="Gene3D" id="1.20.5.1930">
    <property type="match status" value="1"/>
</dbReference>